<sequence>MLKKFAATGIVTVAAAGALMVASPASAHDSTTNEGSLLSGNQLSVPISIPINVCGNALAVLGSARASC</sequence>
<protein>
    <submittedName>
        <fullName evidence="6">Chaplin</fullName>
    </submittedName>
</protein>
<comment type="caution">
    <text evidence="6">The sequence shown here is derived from an EMBL/GenBank/DDBJ whole genome shotgun (WGS) entry which is preliminary data.</text>
</comment>
<dbReference type="Pfam" id="PF03777">
    <property type="entry name" value="ChpA-C"/>
    <property type="match status" value="1"/>
</dbReference>
<proteinExistence type="predicted"/>
<accession>A0ABR7LPC6</accession>
<evidence type="ECO:0000256" key="4">
    <source>
        <dbReference type="SAM" id="SignalP"/>
    </source>
</evidence>
<reference evidence="6 7" key="1">
    <citation type="submission" date="2020-06" db="EMBL/GenBank/DDBJ databases">
        <title>Actinomadura xiongansis sp. nov., isolated from soil of Baiyangdian.</title>
        <authorList>
            <person name="Zhang X."/>
        </authorList>
    </citation>
    <scope>NUCLEOTIDE SEQUENCE [LARGE SCALE GENOMIC DNA]</scope>
    <source>
        <strain evidence="6 7">HBUM206468</strain>
    </source>
</reference>
<evidence type="ECO:0000256" key="3">
    <source>
        <dbReference type="ARBA" id="ARBA00023087"/>
    </source>
</evidence>
<keyword evidence="2" id="KW-0130">Cell adhesion</keyword>
<organism evidence="6 7">
    <name type="scientific">Actinomadura alba</name>
    <dbReference type="NCBI Taxonomy" id="406431"/>
    <lineage>
        <taxon>Bacteria</taxon>
        <taxon>Bacillati</taxon>
        <taxon>Actinomycetota</taxon>
        <taxon>Actinomycetes</taxon>
        <taxon>Streptosporangiales</taxon>
        <taxon>Thermomonosporaceae</taxon>
        <taxon>Actinomadura</taxon>
    </lineage>
</organism>
<feature type="signal peptide" evidence="4">
    <location>
        <begin position="1"/>
        <end position="27"/>
    </location>
</feature>
<dbReference type="RefSeq" id="WP_187243708.1">
    <property type="nucleotide sequence ID" value="NZ_BAAAOK010000013.1"/>
</dbReference>
<keyword evidence="1" id="KW-0134">Cell wall</keyword>
<evidence type="ECO:0000313" key="7">
    <source>
        <dbReference type="Proteomes" id="UP000805614"/>
    </source>
</evidence>
<keyword evidence="7" id="KW-1185">Reference proteome</keyword>
<feature type="chain" id="PRO_5046422465" evidence="4">
    <location>
        <begin position="28"/>
        <end position="68"/>
    </location>
</feature>
<feature type="domain" description="Chaplin" evidence="5">
    <location>
        <begin position="34"/>
        <end position="68"/>
    </location>
</feature>
<evidence type="ECO:0000256" key="2">
    <source>
        <dbReference type="ARBA" id="ARBA00022889"/>
    </source>
</evidence>
<evidence type="ECO:0000256" key="1">
    <source>
        <dbReference type="ARBA" id="ARBA00022512"/>
    </source>
</evidence>
<keyword evidence="4" id="KW-0732">Signal</keyword>
<keyword evidence="3" id="KW-0034">Amyloid</keyword>
<dbReference type="Proteomes" id="UP000805614">
    <property type="component" value="Unassembled WGS sequence"/>
</dbReference>
<gene>
    <name evidence="6" type="ORF">HKK74_14460</name>
</gene>
<evidence type="ECO:0000313" key="6">
    <source>
        <dbReference type="EMBL" id="MBC6466697.1"/>
    </source>
</evidence>
<name>A0ABR7LPC6_9ACTN</name>
<dbReference type="EMBL" id="JABVEC010000009">
    <property type="protein sequence ID" value="MBC6466697.1"/>
    <property type="molecule type" value="Genomic_DNA"/>
</dbReference>
<keyword evidence="1" id="KW-0964">Secreted</keyword>
<dbReference type="PROSITE" id="PS51884">
    <property type="entry name" value="CHAPLIN"/>
    <property type="match status" value="1"/>
</dbReference>
<dbReference type="InterPro" id="IPR005528">
    <property type="entry name" value="ChpA-H"/>
</dbReference>
<evidence type="ECO:0000259" key="5">
    <source>
        <dbReference type="PROSITE" id="PS51884"/>
    </source>
</evidence>